<dbReference type="EMBL" id="CAFBPO010000003">
    <property type="protein sequence ID" value="CAB5013776.1"/>
    <property type="molecule type" value="Genomic_DNA"/>
</dbReference>
<dbReference type="EMBL" id="CAFBOO010000005">
    <property type="protein sequence ID" value="CAB4986196.1"/>
    <property type="molecule type" value="Genomic_DNA"/>
</dbReference>
<dbReference type="EMBL" id="CAEZXC010000016">
    <property type="protein sequence ID" value="CAB4670891.1"/>
    <property type="molecule type" value="Genomic_DNA"/>
</dbReference>
<dbReference type="EMBL" id="CAEZYT010000016">
    <property type="protein sequence ID" value="CAB4732887.1"/>
    <property type="molecule type" value="Genomic_DNA"/>
</dbReference>
<feature type="transmembrane region" description="Helical" evidence="1">
    <location>
        <begin position="12"/>
        <end position="31"/>
    </location>
</feature>
<sequence>MKTKEILKKFLQALGVIAIALVFVGLGNWQLDRAALVKELNAAAKVIDPKIYSLSDLAAPTVALDSRNVNKQVAVSGFYISNFKAPLQSDKDGVVSDWEVALLQVDGSGPLSGILVVRGLWADRLLNPDIAMSTRIELVGTMQPHQNDDRAENVPGVISRLDSSVIVGQANLQLYDGFIVAQSEATRNGELIRTRVVAEAPVSRVAGYYWQHISYVAIWWLMAAIVLYLPFYRRKAGKEAIGLPL</sequence>
<evidence type="ECO:0000313" key="4">
    <source>
        <dbReference type="EMBL" id="CAB4732887.1"/>
    </source>
</evidence>
<evidence type="ECO:0000313" key="10">
    <source>
        <dbReference type="EMBL" id="CAB5013776.1"/>
    </source>
</evidence>
<evidence type="ECO:0000313" key="8">
    <source>
        <dbReference type="EMBL" id="CAB4952992.1"/>
    </source>
</evidence>
<evidence type="ECO:0000313" key="7">
    <source>
        <dbReference type="EMBL" id="CAB4844099.1"/>
    </source>
</evidence>
<evidence type="ECO:0000313" key="11">
    <source>
        <dbReference type="EMBL" id="CAB5071944.1"/>
    </source>
</evidence>
<proteinExistence type="predicted"/>
<dbReference type="EMBL" id="CAFBNM010000005">
    <property type="protein sequence ID" value="CAB4952992.1"/>
    <property type="molecule type" value="Genomic_DNA"/>
</dbReference>
<organism evidence="7">
    <name type="scientific">freshwater metagenome</name>
    <dbReference type="NCBI Taxonomy" id="449393"/>
    <lineage>
        <taxon>unclassified sequences</taxon>
        <taxon>metagenomes</taxon>
        <taxon>ecological metagenomes</taxon>
    </lineage>
</organism>
<keyword evidence="1" id="KW-1133">Transmembrane helix</keyword>
<keyword evidence="1" id="KW-0472">Membrane</keyword>
<evidence type="ECO:0000313" key="5">
    <source>
        <dbReference type="EMBL" id="CAB4754584.1"/>
    </source>
</evidence>
<evidence type="ECO:0000313" key="6">
    <source>
        <dbReference type="EMBL" id="CAB4794989.1"/>
    </source>
</evidence>
<dbReference type="GO" id="GO:0016020">
    <property type="term" value="C:membrane"/>
    <property type="evidence" value="ECO:0007669"/>
    <property type="project" value="InterPro"/>
</dbReference>
<feature type="transmembrane region" description="Helical" evidence="1">
    <location>
        <begin position="208"/>
        <end position="229"/>
    </location>
</feature>
<protein>
    <submittedName>
        <fullName evidence="7">Unannotated protein</fullName>
    </submittedName>
</protein>
<gene>
    <name evidence="2" type="ORF">UFOPK1824_00331</name>
    <name evidence="3" type="ORF">UFOPK2340_00421</name>
    <name evidence="4" type="ORF">UFOPK2772_00445</name>
    <name evidence="5" type="ORF">UFOPK2850_00669</name>
    <name evidence="6" type="ORF">UFOPK3027_00224</name>
    <name evidence="7" type="ORF">UFOPK3256_01208</name>
    <name evidence="8" type="ORF">UFOPK3827_00684</name>
    <name evidence="9" type="ORF">UFOPK3982_00782</name>
    <name evidence="10" type="ORF">UFOPK4120_00404</name>
    <name evidence="11" type="ORF">UFOPK4404_00641</name>
</gene>
<name>A0A6J7BJ88_9ZZZZ</name>
<evidence type="ECO:0000313" key="3">
    <source>
        <dbReference type="EMBL" id="CAB4670891.1"/>
    </source>
</evidence>
<evidence type="ECO:0000313" key="9">
    <source>
        <dbReference type="EMBL" id="CAB4986196.1"/>
    </source>
</evidence>
<dbReference type="Pfam" id="PF02104">
    <property type="entry name" value="SURF1"/>
    <property type="match status" value="1"/>
</dbReference>
<dbReference type="AlphaFoldDB" id="A0A6J7BJ88"/>
<dbReference type="InterPro" id="IPR002994">
    <property type="entry name" value="Surf1/Shy1"/>
</dbReference>
<dbReference type="EMBL" id="CAEZZH010000006">
    <property type="protein sequence ID" value="CAB4754584.1"/>
    <property type="molecule type" value="Genomic_DNA"/>
</dbReference>
<reference evidence="7" key="1">
    <citation type="submission" date="2020-05" db="EMBL/GenBank/DDBJ databases">
        <authorList>
            <person name="Chiriac C."/>
            <person name="Salcher M."/>
            <person name="Ghai R."/>
            <person name="Kavagutti S V."/>
        </authorList>
    </citation>
    <scope>NUCLEOTIDE SEQUENCE</scope>
</reference>
<dbReference type="EMBL" id="CAFBQY010000005">
    <property type="protein sequence ID" value="CAB5071944.1"/>
    <property type="molecule type" value="Genomic_DNA"/>
</dbReference>
<evidence type="ECO:0000313" key="2">
    <source>
        <dbReference type="EMBL" id="CAB4595503.1"/>
    </source>
</evidence>
<dbReference type="EMBL" id="CAEZUM010000013">
    <property type="protein sequence ID" value="CAB4595503.1"/>
    <property type="molecule type" value="Genomic_DNA"/>
</dbReference>
<evidence type="ECO:0000256" key="1">
    <source>
        <dbReference type="SAM" id="Phobius"/>
    </source>
</evidence>
<dbReference type="EMBL" id="CAFAZW010000021">
    <property type="protein sequence ID" value="CAB4844099.1"/>
    <property type="molecule type" value="Genomic_DNA"/>
</dbReference>
<accession>A0A6J7BJ88</accession>
<dbReference type="EMBL" id="CAFAAN010000002">
    <property type="protein sequence ID" value="CAB4794989.1"/>
    <property type="molecule type" value="Genomic_DNA"/>
</dbReference>
<keyword evidence="1" id="KW-0812">Transmembrane</keyword>